<dbReference type="AlphaFoldDB" id="A0A067TEN1"/>
<accession>A0A067TEN1</accession>
<dbReference type="Proteomes" id="UP000027222">
    <property type="component" value="Unassembled WGS sequence"/>
</dbReference>
<reference evidence="2" key="1">
    <citation type="journal article" date="2014" name="Proc. Natl. Acad. Sci. U.S.A.">
        <title>Extensive sampling of basidiomycete genomes demonstrates inadequacy of the white-rot/brown-rot paradigm for wood decay fungi.</title>
        <authorList>
            <person name="Riley R."/>
            <person name="Salamov A.A."/>
            <person name="Brown D.W."/>
            <person name="Nagy L.G."/>
            <person name="Floudas D."/>
            <person name="Held B.W."/>
            <person name="Levasseur A."/>
            <person name="Lombard V."/>
            <person name="Morin E."/>
            <person name="Otillar R."/>
            <person name="Lindquist E.A."/>
            <person name="Sun H."/>
            <person name="LaButti K.M."/>
            <person name="Schmutz J."/>
            <person name="Jabbour D."/>
            <person name="Luo H."/>
            <person name="Baker S.E."/>
            <person name="Pisabarro A.G."/>
            <person name="Walton J.D."/>
            <person name="Blanchette R.A."/>
            <person name="Henrissat B."/>
            <person name="Martin F."/>
            <person name="Cullen D."/>
            <person name="Hibbett D.S."/>
            <person name="Grigoriev I.V."/>
        </authorList>
    </citation>
    <scope>NUCLEOTIDE SEQUENCE [LARGE SCALE GENOMIC DNA]</scope>
    <source>
        <strain evidence="2">CBS 339.88</strain>
    </source>
</reference>
<dbReference type="HOGENOM" id="CLU_2849846_0_0_1"/>
<gene>
    <name evidence="1" type="ORF">GALMADRAFT_241264</name>
</gene>
<dbReference type="EMBL" id="KL142371">
    <property type="protein sequence ID" value="KDR80812.1"/>
    <property type="molecule type" value="Genomic_DNA"/>
</dbReference>
<sequence>MAGSLPPIPIPGPALPMLLSPTCAEWGSCREYGCGERVWVCGGDQPASFVLVLPPLAGGGRPESE</sequence>
<evidence type="ECO:0000313" key="2">
    <source>
        <dbReference type="Proteomes" id="UP000027222"/>
    </source>
</evidence>
<organism evidence="1 2">
    <name type="scientific">Galerina marginata (strain CBS 339.88)</name>
    <dbReference type="NCBI Taxonomy" id="685588"/>
    <lineage>
        <taxon>Eukaryota</taxon>
        <taxon>Fungi</taxon>
        <taxon>Dikarya</taxon>
        <taxon>Basidiomycota</taxon>
        <taxon>Agaricomycotina</taxon>
        <taxon>Agaricomycetes</taxon>
        <taxon>Agaricomycetidae</taxon>
        <taxon>Agaricales</taxon>
        <taxon>Agaricineae</taxon>
        <taxon>Strophariaceae</taxon>
        <taxon>Galerina</taxon>
    </lineage>
</organism>
<proteinExistence type="predicted"/>
<evidence type="ECO:0000313" key="1">
    <source>
        <dbReference type="EMBL" id="KDR80812.1"/>
    </source>
</evidence>
<keyword evidence="2" id="KW-1185">Reference proteome</keyword>
<protein>
    <submittedName>
        <fullName evidence="1">Uncharacterized protein</fullName>
    </submittedName>
</protein>
<name>A0A067TEN1_GALM3</name>